<accession>A0A261EPI9</accession>
<evidence type="ECO:0008006" key="4">
    <source>
        <dbReference type="Google" id="ProtNLM"/>
    </source>
</evidence>
<dbReference type="PROSITE" id="PS51257">
    <property type="entry name" value="PROKAR_LIPOPROTEIN"/>
    <property type="match status" value="1"/>
</dbReference>
<keyword evidence="3" id="KW-1185">Reference proteome</keyword>
<proteinExistence type="predicted"/>
<dbReference type="AlphaFoldDB" id="A0A261EPI9"/>
<feature type="region of interest" description="Disordered" evidence="1">
    <location>
        <begin position="32"/>
        <end position="76"/>
    </location>
</feature>
<feature type="compositionally biased region" description="Basic and acidic residues" evidence="1">
    <location>
        <begin position="41"/>
        <end position="58"/>
    </location>
</feature>
<evidence type="ECO:0000256" key="1">
    <source>
        <dbReference type="SAM" id="MobiDB-lite"/>
    </source>
</evidence>
<dbReference type="RefSeq" id="WP_094723377.1">
    <property type="nucleotide sequence ID" value="NZ_MWWS01000008.1"/>
</dbReference>
<dbReference type="Proteomes" id="UP000216004">
    <property type="component" value="Unassembled WGS sequence"/>
</dbReference>
<dbReference type="EMBL" id="MWWS01000008">
    <property type="protein sequence ID" value="OZG48770.1"/>
    <property type="molecule type" value="Genomic_DNA"/>
</dbReference>
<feature type="compositionally biased region" description="Polar residues" evidence="1">
    <location>
        <begin position="59"/>
        <end position="68"/>
    </location>
</feature>
<gene>
    <name evidence="2" type="ORF">BOCO_1257</name>
</gene>
<sequence>MKIQSSRGVTGVLLSLTVVVVITMALSACGTSGNKTQDMNAKADSDHSAYVPDTKDSGQESVPENKNPSNRKDVERYRDCLKSKGIPASIGPDGQIVYEFTEEQGSVGISSDNTDYNEAQASCKVEVPGYRDPDYNTK</sequence>
<reference evidence="2 3" key="1">
    <citation type="journal article" date="2017" name="BMC Genomics">
        <title>Comparative genomic and phylogenomic analyses of the Bifidobacteriaceae family.</title>
        <authorList>
            <person name="Lugli G.A."/>
            <person name="Milani C."/>
            <person name="Turroni F."/>
            <person name="Duranti S."/>
            <person name="Mancabelli L."/>
            <person name="Mangifesta M."/>
            <person name="Ferrario C."/>
            <person name="Modesto M."/>
            <person name="Mattarelli P."/>
            <person name="Jiri K."/>
            <person name="van Sinderen D."/>
            <person name="Ventura M."/>
        </authorList>
    </citation>
    <scope>NUCLEOTIDE SEQUENCE [LARGE SCALE GENOMIC DNA]</scope>
    <source>
        <strain evidence="2 3">DSM 22924</strain>
    </source>
</reference>
<comment type="caution">
    <text evidence="2">The sequence shown here is derived from an EMBL/GenBank/DDBJ whole genome shotgun (WGS) entry which is preliminary data.</text>
</comment>
<name>A0A261EPI9_9BIFI</name>
<evidence type="ECO:0000313" key="3">
    <source>
        <dbReference type="Proteomes" id="UP000216004"/>
    </source>
</evidence>
<protein>
    <recommendedName>
        <fullName evidence="4">Lipoprotein</fullName>
    </recommendedName>
</protein>
<evidence type="ECO:0000313" key="2">
    <source>
        <dbReference type="EMBL" id="OZG48770.1"/>
    </source>
</evidence>
<organism evidence="2 3">
    <name type="scientific">Bombiscardovia coagulans</name>
    <dbReference type="NCBI Taxonomy" id="686666"/>
    <lineage>
        <taxon>Bacteria</taxon>
        <taxon>Bacillati</taxon>
        <taxon>Actinomycetota</taxon>
        <taxon>Actinomycetes</taxon>
        <taxon>Bifidobacteriales</taxon>
        <taxon>Bifidobacteriaceae</taxon>
        <taxon>Bombiscardovia</taxon>
    </lineage>
</organism>